<dbReference type="SUPFAM" id="SSF48452">
    <property type="entry name" value="TPR-like"/>
    <property type="match status" value="1"/>
</dbReference>
<name>A0ABV8HWN5_9ACTN</name>
<reference evidence="2" key="1">
    <citation type="journal article" date="2019" name="Int. J. Syst. Evol. Microbiol.">
        <title>The Global Catalogue of Microorganisms (GCM) 10K type strain sequencing project: providing services to taxonomists for standard genome sequencing and annotation.</title>
        <authorList>
            <consortium name="The Broad Institute Genomics Platform"/>
            <consortium name="The Broad Institute Genome Sequencing Center for Infectious Disease"/>
            <person name="Wu L."/>
            <person name="Ma J."/>
        </authorList>
    </citation>
    <scope>NUCLEOTIDE SEQUENCE [LARGE SCALE GENOMIC DNA]</scope>
    <source>
        <strain evidence="2">CGMCC 4.7237</strain>
    </source>
</reference>
<dbReference type="InterPro" id="IPR011990">
    <property type="entry name" value="TPR-like_helical_dom_sf"/>
</dbReference>
<gene>
    <name evidence="1" type="ORF">ACFO3J_27950</name>
</gene>
<dbReference type="InterPro" id="IPR001387">
    <property type="entry name" value="Cro/C1-type_HTH"/>
</dbReference>
<dbReference type="RefSeq" id="WP_386434930.1">
    <property type="nucleotide sequence ID" value="NZ_JBHSBB010000022.1"/>
</dbReference>
<accession>A0ABV8HWN5</accession>
<proteinExistence type="predicted"/>
<sequence>MEGNEVLSRVLTDAGLTQGELAEAVNSYLRAKGYEGTVSDRTVRFWLTGKTRWPHPRQREALTAVFGVDAAELGFVPPAARRSPTTEPEQPVLRRTFFSAATATTAAAVAPFTTRSRVGITDIARLRSGLDGLVALDDTGGGHEALEQDALSRAGQALEMQELASSQRIRQRLFSVAADYTARAAWAALDARQLARAQPLLGRALYLAGMAQDSMVEMEVWNLYAMLARQSQDYGHAVTSGHAALATSIARRDPLFASLAHARTAVGHSLLSDRQAALRSLGYAEEALGKSDPTVRRPSWLAFYGPAELSAMTAIVLDRIGDSLEAEAASHQALSNIPEQFRRNRALATARLALAQLHQRDIQLACDTAESVFTMMSGTSIPGRMRSLLGDFYRDLITLAPKSNTTQEWGERFRLEWSRA</sequence>
<protein>
    <submittedName>
        <fullName evidence="1">Helix-turn-helix domain-containing protein</fullName>
    </submittedName>
</protein>
<organism evidence="1 2">
    <name type="scientific">Streptomyces polygonati</name>
    <dbReference type="NCBI Taxonomy" id="1617087"/>
    <lineage>
        <taxon>Bacteria</taxon>
        <taxon>Bacillati</taxon>
        <taxon>Actinomycetota</taxon>
        <taxon>Actinomycetes</taxon>
        <taxon>Kitasatosporales</taxon>
        <taxon>Streptomycetaceae</taxon>
        <taxon>Streptomyces</taxon>
    </lineage>
</organism>
<evidence type="ECO:0000313" key="2">
    <source>
        <dbReference type="Proteomes" id="UP001595765"/>
    </source>
</evidence>
<keyword evidence="2" id="KW-1185">Reference proteome</keyword>
<dbReference type="CDD" id="cd00093">
    <property type="entry name" value="HTH_XRE"/>
    <property type="match status" value="1"/>
</dbReference>
<comment type="caution">
    <text evidence="1">The sequence shown here is derived from an EMBL/GenBank/DDBJ whole genome shotgun (WGS) entry which is preliminary data.</text>
</comment>
<dbReference type="Proteomes" id="UP001595765">
    <property type="component" value="Unassembled WGS sequence"/>
</dbReference>
<evidence type="ECO:0000313" key="1">
    <source>
        <dbReference type="EMBL" id="MFC4035275.1"/>
    </source>
</evidence>
<dbReference type="EMBL" id="JBHSBB010000022">
    <property type="protein sequence ID" value="MFC4035275.1"/>
    <property type="molecule type" value="Genomic_DNA"/>
</dbReference>